<dbReference type="RefSeq" id="WP_294518326.1">
    <property type="nucleotide sequence ID" value="NZ_JBBMFK010000031.1"/>
</dbReference>
<keyword evidence="2" id="KW-1185">Reference proteome</keyword>
<sequence length="50" mass="5828">MEEAAICKNIFQDKSGTPNRDTYTRIWLELVRRAAKQELYEKVQAPDGNE</sequence>
<accession>A0ABV1EDE0</accession>
<evidence type="ECO:0000313" key="2">
    <source>
        <dbReference type="Proteomes" id="UP001464378"/>
    </source>
</evidence>
<evidence type="ECO:0000313" key="1">
    <source>
        <dbReference type="EMBL" id="MEQ2444735.1"/>
    </source>
</evidence>
<dbReference type="Proteomes" id="UP001464378">
    <property type="component" value="Unassembled WGS sequence"/>
</dbReference>
<organism evidence="1 2">
    <name type="scientific">Pseudoflavonifractor intestinihominis</name>
    <dbReference type="NCBI Taxonomy" id="3133171"/>
    <lineage>
        <taxon>Bacteria</taxon>
        <taxon>Bacillati</taxon>
        <taxon>Bacillota</taxon>
        <taxon>Clostridia</taxon>
        <taxon>Eubacteriales</taxon>
        <taxon>Oscillospiraceae</taxon>
        <taxon>Pseudoflavonifractor</taxon>
    </lineage>
</organism>
<protein>
    <submittedName>
        <fullName evidence="1">Uncharacterized protein</fullName>
    </submittedName>
</protein>
<name>A0ABV1EDE0_9FIRM</name>
<dbReference type="EMBL" id="JBBMFK010000031">
    <property type="protein sequence ID" value="MEQ2444735.1"/>
    <property type="molecule type" value="Genomic_DNA"/>
</dbReference>
<gene>
    <name evidence="1" type="ORF">WMO64_14845</name>
</gene>
<reference evidence="1 2" key="1">
    <citation type="submission" date="2024-03" db="EMBL/GenBank/DDBJ databases">
        <title>Human intestinal bacterial collection.</title>
        <authorList>
            <person name="Pauvert C."/>
            <person name="Hitch T.C.A."/>
            <person name="Clavel T."/>
        </authorList>
    </citation>
    <scope>NUCLEOTIDE SEQUENCE [LARGE SCALE GENOMIC DNA]</scope>
    <source>
        <strain evidence="1 2">CLA-AP-H29</strain>
    </source>
</reference>
<comment type="caution">
    <text evidence="1">The sequence shown here is derived from an EMBL/GenBank/DDBJ whole genome shotgun (WGS) entry which is preliminary data.</text>
</comment>
<proteinExistence type="predicted"/>